<dbReference type="PANTHER" id="PTHR46720:SF3">
    <property type="entry name" value="FAD-BINDING DOMAIN-CONTAINING PROTEIN-RELATED"/>
    <property type="match status" value="1"/>
</dbReference>
<dbReference type="PANTHER" id="PTHR46720">
    <property type="entry name" value="HYDROXYLASE, PUTATIVE (AFU_ORTHOLOGUE AFUA_3G01460)-RELATED"/>
    <property type="match status" value="1"/>
</dbReference>
<dbReference type="SUPFAM" id="SSF51905">
    <property type="entry name" value="FAD/NAD(P)-binding domain"/>
    <property type="match status" value="1"/>
</dbReference>
<gene>
    <name evidence="7" type="ORF">MFIFM68171_07163</name>
</gene>
<evidence type="ECO:0000256" key="2">
    <source>
        <dbReference type="ARBA" id="ARBA00022630"/>
    </source>
</evidence>
<evidence type="ECO:0000256" key="1">
    <source>
        <dbReference type="ARBA" id="ARBA00007992"/>
    </source>
</evidence>
<comment type="caution">
    <text evidence="7">The sequence shown here is derived from an EMBL/GenBank/DDBJ whole genome shotgun (WGS) entry which is preliminary data.</text>
</comment>
<dbReference type="SUPFAM" id="SSF54373">
    <property type="entry name" value="FAD-linked reductases, C-terminal domain"/>
    <property type="match status" value="1"/>
</dbReference>
<feature type="domain" description="FAD-binding" evidence="6">
    <location>
        <begin position="363"/>
        <end position="417"/>
    </location>
</feature>
<dbReference type="EMBL" id="BAAFSV010000004">
    <property type="protein sequence ID" value="GAB1316953.1"/>
    <property type="molecule type" value="Genomic_DNA"/>
</dbReference>
<dbReference type="RefSeq" id="XP_070918684.1">
    <property type="nucleotide sequence ID" value="XM_071062583.1"/>
</dbReference>
<evidence type="ECO:0000313" key="8">
    <source>
        <dbReference type="Proteomes" id="UP001628179"/>
    </source>
</evidence>
<keyword evidence="3" id="KW-0274">FAD</keyword>
<evidence type="ECO:0000313" key="7">
    <source>
        <dbReference type="EMBL" id="GAB1316953.1"/>
    </source>
</evidence>
<dbReference type="Proteomes" id="UP001628179">
    <property type="component" value="Unassembled WGS sequence"/>
</dbReference>
<reference evidence="7 8" key="1">
    <citation type="submission" date="2024-09" db="EMBL/GenBank/DDBJ databases">
        <title>Itraconazole resistance in Madurella fahalii resulting from another homologue of gene encoding cytochrome P450 14-alpha sterol demethylase (CYP51).</title>
        <authorList>
            <person name="Yoshioka I."/>
            <person name="Fahal A.H."/>
            <person name="Kaneko S."/>
            <person name="Yaguchi T."/>
        </authorList>
    </citation>
    <scope>NUCLEOTIDE SEQUENCE [LARGE SCALE GENOMIC DNA]</scope>
    <source>
        <strain evidence="7 8">IFM 68171</strain>
    </source>
</reference>
<keyword evidence="8" id="KW-1185">Reference proteome</keyword>
<dbReference type="Gene3D" id="3.50.50.60">
    <property type="entry name" value="FAD/NAD(P)-binding domain"/>
    <property type="match status" value="2"/>
</dbReference>
<comment type="similarity">
    <text evidence="1">Belongs to the paxM FAD-dependent monooxygenase family.</text>
</comment>
<dbReference type="GeneID" id="98177906"/>
<name>A0ABQ0GGR8_9PEZI</name>
<evidence type="ECO:0000256" key="3">
    <source>
        <dbReference type="ARBA" id="ARBA00022827"/>
    </source>
</evidence>
<dbReference type="InterPro" id="IPR036188">
    <property type="entry name" value="FAD/NAD-bd_sf"/>
</dbReference>
<feature type="region of interest" description="Disordered" evidence="5">
    <location>
        <begin position="89"/>
        <end position="141"/>
    </location>
</feature>
<keyword evidence="2" id="KW-0285">Flavoprotein</keyword>
<dbReference type="Pfam" id="PF01494">
    <property type="entry name" value="FAD_binding_3"/>
    <property type="match status" value="1"/>
</dbReference>
<organism evidence="7 8">
    <name type="scientific">Madurella fahalii</name>
    <dbReference type="NCBI Taxonomy" id="1157608"/>
    <lineage>
        <taxon>Eukaryota</taxon>
        <taxon>Fungi</taxon>
        <taxon>Dikarya</taxon>
        <taxon>Ascomycota</taxon>
        <taxon>Pezizomycotina</taxon>
        <taxon>Sordariomycetes</taxon>
        <taxon>Sordariomycetidae</taxon>
        <taxon>Sordariales</taxon>
        <taxon>Sordariales incertae sedis</taxon>
        <taxon>Madurella</taxon>
    </lineage>
</organism>
<evidence type="ECO:0000259" key="6">
    <source>
        <dbReference type="Pfam" id="PF01494"/>
    </source>
</evidence>
<dbReference type="InterPro" id="IPR002938">
    <property type="entry name" value="FAD-bd"/>
</dbReference>
<sequence length="514" mass="55659">MAPQQQPPSPPPPPSSPPPPPPFTIAIIGAGITGTTLSIALAARNIPHAVYEQAAAPTEVGAGLGFGPNAARALRIIDARLHDEFRRVCAPSGGEGGAGRGRGRRRSGGGSGHGALGVQDDQAEPERGGADSLSRRADDNGGGDVPVWIEFLDGTSPVDARQLDPAFTVYATGGEGHGAVHRAKWLDRLMGFVPEGVVKFGKRLEDVWIGERGKMVMSFADRTTAEADAVVGCDGVKSRVREIMLRLGGWDVDVTKAKCGYSGKYAYRCMIPMEKAVQEIGWRRASVSSLWMGYGRHVLTFPVGKPGPTQLLNLVAFVTDKSGSWPSRDATCLTLPATREDALRDFREGGFGETVRKLLQLTQDKMDKWGLFDLAHHPLPSFYSGRVLVTGDAAHASTPHHGSGAGFCMEDVAVLACLFEQLSNDIDRFKSVGDGLEAVFAAFDESRRKRDQWLVESSRRAACLYEWQLDNMGKDSLEAMRRDIEERQGICWSIDLNAAIQKVKETLGREMVSY</sequence>
<keyword evidence="4" id="KW-0560">Oxidoreductase</keyword>
<feature type="region of interest" description="Disordered" evidence="5">
    <location>
        <begin position="1"/>
        <end position="22"/>
    </location>
</feature>
<dbReference type="PRINTS" id="PR00420">
    <property type="entry name" value="RNGMNOXGNASE"/>
</dbReference>
<dbReference type="InterPro" id="IPR051104">
    <property type="entry name" value="FAD_monoxygenase"/>
</dbReference>
<feature type="compositionally biased region" description="Basic and acidic residues" evidence="5">
    <location>
        <begin position="124"/>
        <end position="139"/>
    </location>
</feature>
<evidence type="ECO:0000256" key="4">
    <source>
        <dbReference type="ARBA" id="ARBA00023002"/>
    </source>
</evidence>
<protein>
    <submittedName>
        <fullName evidence="7">Salicylate hydroxylase</fullName>
    </submittedName>
</protein>
<evidence type="ECO:0000256" key="5">
    <source>
        <dbReference type="SAM" id="MobiDB-lite"/>
    </source>
</evidence>
<proteinExistence type="inferred from homology"/>
<accession>A0ABQ0GGR8</accession>